<dbReference type="HOGENOM" id="CLU_710533_0_0_1"/>
<organism evidence="1 3">
    <name type="scientific">Medicago truncatula</name>
    <name type="common">Barrel medic</name>
    <name type="synonym">Medicago tribuloides</name>
    <dbReference type="NCBI Taxonomy" id="3880"/>
    <lineage>
        <taxon>Eukaryota</taxon>
        <taxon>Viridiplantae</taxon>
        <taxon>Streptophyta</taxon>
        <taxon>Embryophyta</taxon>
        <taxon>Tracheophyta</taxon>
        <taxon>Spermatophyta</taxon>
        <taxon>Magnoliopsida</taxon>
        <taxon>eudicotyledons</taxon>
        <taxon>Gunneridae</taxon>
        <taxon>Pentapetalae</taxon>
        <taxon>rosids</taxon>
        <taxon>fabids</taxon>
        <taxon>Fabales</taxon>
        <taxon>Fabaceae</taxon>
        <taxon>Papilionoideae</taxon>
        <taxon>50 kb inversion clade</taxon>
        <taxon>NPAAA clade</taxon>
        <taxon>Hologalegina</taxon>
        <taxon>IRL clade</taxon>
        <taxon>Trifolieae</taxon>
        <taxon>Medicago</taxon>
    </lineage>
</organism>
<keyword evidence="3" id="KW-1185">Reference proteome</keyword>
<dbReference type="EnsemblPlants" id="KEH36642">
    <property type="protein sequence ID" value="KEH36642"/>
    <property type="gene ID" value="MTR_2g016760"/>
</dbReference>
<dbReference type="AlphaFoldDB" id="A0A072V475"/>
<sequence>MEAEEIFKLFDTCWFGFQILKEYPSSSISTISHENQHHQIQEKLTLSRIKTKHTRSISDQLNSMTSFKHDSMSPNSVLFQPQLQTILSGKDVTDFNTEAEKQIQLQLQAVPNKNIIRNGRRKSGSKSLSDLEFEEVKGFMDLGFVFSEEDKDTSLVSIIPGLQRLGKNGEEEDVSDVSAIQRPYLSEAWEDQKRRKKEKPLMKWKIPAPTNEVDMKYSLKCWAQTVASTVAKVVRAKDVVAVCLAVLCIFTLYCSYQWERHYKIGRHCSCNYVSLSNNHNAREGCPEHVRKEDKRVSARRLKLKIKAEKYFSATIANKAPDSSSSRNVAEIDKSDMEVNKIYRIKVVHQSHARQFWIYIHKSRNDLIPCILYRRMVSPTELIEIRTFLD</sequence>
<protein>
    <submittedName>
        <fullName evidence="1">DUF1685 family protein</fullName>
    </submittedName>
</protein>
<name>A0A072V475_MEDTR</name>
<evidence type="ECO:0000313" key="2">
    <source>
        <dbReference type="EnsemblPlants" id="KEH36642"/>
    </source>
</evidence>
<dbReference type="PANTHER" id="PTHR33785">
    <property type="entry name" value="OS06G0550800 PROTEIN"/>
    <property type="match status" value="1"/>
</dbReference>
<reference evidence="1 3" key="1">
    <citation type="journal article" date="2011" name="Nature">
        <title>The Medicago genome provides insight into the evolution of rhizobial symbioses.</title>
        <authorList>
            <person name="Young N.D."/>
            <person name="Debelle F."/>
            <person name="Oldroyd G.E."/>
            <person name="Geurts R."/>
            <person name="Cannon S.B."/>
            <person name="Udvardi M.K."/>
            <person name="Benedito V.A."/>
            <person name="Mayer K.F."/>
            <person name="Gouzy J."/>
            <person name="Schoof H."/>
            <person name="Van de Peer Y."/>
            <person name="Proost S."/>
            <person name="Cook D.R."/>
            <person name="Meyers B.C."/>
            <person name="Spannagl M."/>
            <person name="Cheung F."/>
            <person name="De Mita S."/>
            <person name="Krishnakumar V."/>
            <person name="Gundlach H."/>
            <person name="Zhou S."/>
            <person name="Mudge J."/>
            <person name="Bharti A.K."/>
            <person name="Murray J.D."/>
            <person name="Naoumkina M.A."/>
            <person name="Rosen B."/>
            <person name="Silverstein K.A."/>
            <person name="Tang H."/>
            <person name="Rombauts S."/>
            <person name="Zhao P.X."/>
            <person name="Zhou P."/>
            <person name="Barbe V."/>
            <person name="Bardou P."/>
            <person name="Bechner M."/>
            <person name="Bellec A."/>
            <person name="Berger A."/>
            <person name="Berges H."/>
            <person name="Bidwell S."/>
            <person name="Bisseling T."/>
            <person name="Choisne N."/>
            <person name="Couloux A."/>
            <person name="Denny R."/>
            <person name="Deshpande S."/>
            <person name="Dai X."/>
            <person name="Doyle J.J."/>
            <person name="Dudez A.M."/>
            <person name="Farmer A.D."/>
            <person name="Fouteau S."/>
            <person name="Franken C."/>
            <person name="Gibelin C."/>
            <person name="Gish J."/>
            <person name="Goldstein S."/>
            <person name="Gonzalez A.J."/>
            <person name="Green P.J."/>
            <person name="Hallab A."/>
            <person name="Hartog M."/>
            <person name="Hua A."/>
            <person name="Humphray S.J."/>
            <person name="Jeong D.H."/>
            <person name="Jing Y."/>
            <person name="Jocker A."/>
            <person name="Kenton S.M."/>
            <person name="Kim D.J."/>
            <person name="Klee K."/>
            <person name="Lai H."/>
            <person name="Lang C."/>
            <person name="Lin S."/>
            <person name="Macmil S.L."/>
            <person name="Magdelenat G."/>
            <person name="Matthews L."/>
            <person name="McCorrison J."/>
            <person name="Monaghan E.L."/>
            <person name="Mun J.H."/>
            <person name="Najar F.Z."/>
            <person name="Nicholson C."/>
            <person name="Noirot C."/>
            <person name="O'Bleness M."/>
            <person name="Paule C.R."/>
            <person name="Poulain J."/>
            <person name="Prion F."/>
            <person name="Qin B."/>
            <person name="Qu C."/>
            <person name="Retzel E.F."/>
            <person name="Riddle C."/>
            <person name="Sallet E."/>
            <person name="Samain S."/>
            <person name="Samson N."/>
            <person name="Sanders I."/>
            <person name="Saurat O."/>
            <person name="Scarpelli C."/>
            <person name="Schiex T."/>
            <person name="Segurens B."/>
            <person name="Severin A.J."/>
            <person name="Sherrier D.J."/>
            <person name="Shi R."/>
            <person name="Sims S."/>
            <person name="Singer S.R."/>
            <person name="Sinharoy S."/>
            <person name="Sterck L."/>
            <person name="Viollet A."/>
            <person name="Wang B.B."/>
            <person name="Wang K."/>
            <person name="Wang M."/>
            <person name="Wang X."/>
            <person name="Warfsmann J."/>
            <person name="Weissenbach J."/>
            <person name="White D.D."/>
            <person name="White J.D."/>
            <person name="Wiley G.B."/>
            <person name="Wincker P."/>
            <person name="Xing Y."/>
            <person name="Yang L."/>
            <person name="Yao Z."/>
            <person name="Ying F."/>
            <person name="Zhai J."/>
            <person name="Zhou L."/>
            <person name="Zuber A."/>
            <person name="Denarie J."/>
            <person name="Dixon R.A."/>
            <person name="May G.D."/>
            <person name="Schwartz D.C."/>
            <person name="Rogers J."/>
            <person name="Quetier F."/>
            <person name="Town C.D."/>
            <person name="Roe B.A."/>
        </authorList>
    </citation>
    <scope>NUCLEOTIDE SEQUENCE [LARGE SCALE GENOMIC DNA]</scope>
    <source>
        <strain evidence="1">A17</strain>
        <strain evidence="2 3">cv. Jemalong A17</strain>
    </source>
</reference>
<evidence type="ECO:0000313" key="3">
    <source>
        <dbReference type="Proteomes" id="UP000002051"/>
    </source>
</evidence>
<dbReference type="Proteomes" id="UP000002051">
    <property type="component" value="Chromosome 2"/>
</dbReference>
<evidence type="ECO:0000313" key="1">
    <source>
        <dbReference type="EMBL" id="KEH36642.1"/>
    </source>
</evidence>
<dbReference type="PANTHER" id="PTHR33785:SF12">
    <property type="entry name" value="DUF1685 FAMILY PROTEIN"/>
    <property type="match status" value="1"/>
</dbReference>
<dbReference type="STRING" id="3880.A0A072V475"/>
<gene>
    <name evidence="1" type="ordered locus">MTR_2g016760</name>
</gene>
<reference evidence="1 3" key="2">
    <citation type="journal article" date="2014" name="BMC Genomics">
        <title>An improved genome release (version Mt4.0) for the model legume Medicago truncatula.</title>
        <authorList>
            <person name="Tang H."/>
            <person name="Krishnakumar V."/>
            <person name="Bidwell S."/>
            <person name="Rosen B."/>
            <person name="Chan A."/>
            <person name="Zhou S."/>
            <person name="Gentzbittel L."/>
            <person name="Childs K.L."/>
            <person name="Yandell M."/>
            <person name="Gundlach H."/>
            <person name="Mayer K.F."/>
            <person name="Schwartz D.C."/>
            <person name="Town C.D."/>
        </authorList>
    </citation>
    <scope>GENOME REANNOTATION</scope>
    <source>
        <strain evidence="1">A17</strain>
        <strain evidence="2 3">cv. Jemalong A17</strain>
    </source>
</reference>
<reference evidence="2" key="3">
    <citation type="submission" date="2015-04" db="UniProtKB">
        <authorList>
            <consortium name="EnsemblPlants"/>
        </authorList>
    </citation>
    <scope>IDENTIFICATION</scope>
    <source>
        <strain evidence="2">cv. Jemalong A17</strain>
    </source>
</reference>
<dbReference type="EMBL" id="CM001218">
    <property type="protein sequence ID" value="KEH36642.1"/>
    <property type="molecule type" value="Genomic_DNA"/>
</dbReference>
<accession>A0A072V475</accession>
<proteinExistence type="predicted"/>